<reference evidence="2 3" key="1">
    <citation type="submission" date="2022-12" db="EMBL/GenBank/DDBJ databases">
        <title>Chromosome-level genome of Tegillarca granosa.</title>
        <authorList>
            <person name="Kim J."/>
        </authorList>
    </citation>
    <scope>NUCLEOTIDE SEQUENCE [LARGE SCALE GENOMIC DNA]</scope>
    <source>
        <strain evidence="2">Teg-2019</strain>
        <tissue evidence="2">Adductor muscle</tissue>
    </source>
</reference>
<dbReference type="Proteomes" id="UP001217089">
    <property type="component" value="Unassembled WGS sequence"/>
</dbReference>
<dbReference type="EMBL" id="JARBDR010000915">
    <property type="protein sequence ID" value="KAJ8303673.1"/>
    <property type="molecule type" value="Genomic_DNA"/>
</dbReference>
<dbReference type="Pfam" id="PF05225">
    <property type="entry name" value="HTH_psq"/>
    <property type="match status" value="1"/>
</dbReference>
<evidence type="ECO:0000313" key="3">
    <source>
        <dbReference type="Proteomes" id="UP001217089"/>
    </source>
</evidence>
<dbReference type="InterPro" id="IPR007889">
    <property type="entry name" value="HTH_Psq"/>
</dbReference>
<feature type="domain" description="HTH psq-type" evidence="1">
    <location>
        <begin position="14"/>
        <end position="48"/>
    </location>
</feature>
<protein>
    <recommendedName>
        <fullName evidence="1">HTH psq-type domain-containing protein</fullName>
    </recommendedName>
</protein>
<proteinExistence type="predicted"/>
<name>A0ABQ9EKA1_TEGGR</name>
<keyword evidence="3" id="KW-1185">Reference proteome</keyword>
<accession>A0ABQ9EKA1</accession>
<dbReference type="InterPro" id="IPR009057">
    <property type="entry name" value="Homeodomain-like_sf"/>
</dbReference>
<sequence>MPKKSKNIYGKYSKERLQEAVEKYRNGHMTLRQSSVAYNIPRSTISDHALNKISNVTAGKPPVIPAVVEKEMEQKCIEASEMGLGLNKIQLMHKAGQTCKALKIITSFKKGIPSYDWFRGLQCRNPSLTVRKPVKLSSSRALLDKKNVKIISTYWAKLCKRMIFMTQI</sequence>
<organism evidence="2 3">
    <name type="scientific">Tegillarca granosa</name>
    <name type="common">Malaysian cockle</name>
    <name type="synonym">Anadara granosa</name>
    <dbReference type="NCBI Taxonomy" id="220873"/>
    <lineage>
        <taxon>Eukaryota</taxon>
        <taxon>Metazoa</taxon>
        <taxon>Spiralia</taxon>
        <taxon>Lophotrochozoa</taxon>
        <taxon>Mollusca</taxon>
        <taxon>Bivalvia</taxon>
        <taxon>Autobranchia</taxon>
        <taxon>Pteriomorphia</taxon>
        <taxon>Arcoida</taxon>
        <taxon>Arcoidea</taxon>
        <taxon>Arcidae</taxon>
        <taxon>Tegillarca</taxon>
    </lineage>
</organism>
<dbReference type="SUPFAM" id="SSF46689">
    <property type="entry name" value="Homeodomain-like"/>
    <property type="match status" value="1"/>
</dbReference>
<evidence type="ECO:0000313" key="2">
    <source>
        <dbReference type="EMBL" id="KAJ8303673.1"/>
    </source>
</evidence>
<comment type="caution">
    <text evidence="2">The sequence shown here is derived from an EMBL/GenBank/DDBJ whole genome shotgun (WGS) entry which is preliminary data.</text>
</comment>
<gene>
    <name evidence="2" type="ORF">KUTeg_018783</name>
</gene>
<dbReference type="Gene3D" id="1.10.10.60">
    <property type="entry name" value="Homeodomain-like"/>
    <property type="match status" value="1"/>
</dbReference>
<evidence type="ECO:0000259" key="1">
    <source>
        <dbReference type="Pfam" id="PF05225"/>
    </source>
</evidence>